<name>A0ABV1ARD2_9FIRM</name>
<reference evidence="1 2" key="1">
    <citation type="submission" date="2024-03" db="EMBL/GenBank/DDBJ databases">
        <title>Human intestinal bacterial collection.</title>
        <authorList>
            <person name="Pauvert C."/>
            <person name="Hitch T.C.A."/>
            <person name="Clavel T."/>
        </authorList>
    </citation>
    <scope>NUCLEOTIDE SEQUENCE [LARGE SCALE GENOMIC DNA]</scope>
    <source>
        <strain evidence="1 2">CLA-AA-H95</strain>
    </source>
</reference>
<organism evidence="1 2">
    <name type="scientific">Blautia intestinihominis</name>
    <dbReference type="NCBI Taxonomy" id="3133152"/>
    <lineage>
        <taxon>Bacteria</taxon>
        <taxon>Bacillati</taxon>
        <taxon>Bacillota</taxon>
        <taxon>Clostridia</taxon>
        <taxon>Lachnospirales</taxon>
        <taxon>Lachnospiraceae</taxon>
        <taxon>Blautia</taxon>
    </lineage>
</organism>
<evidence type="ECO:0000313" key="2">
    <source>
        <dbReference type="Proteomes" id="UP001446032"/>
    </source>
</evidence>
<keyword evidence="2" id="KW-1185">Reference proteome</keyword>
<dbReference type="RefSeq" id="WP_227222262.1">
    <property type="nucleotide sequence ID" value="NZ_JBBMEI010000101.1"/>
</dbReference>
<accession>A0ABV1ARD2</accession>
<dbReference type="Proteomes" id="UP001446032">
    <property type="component" value="Unassembled WGS sequence"/>
</dbReference>
<proteinExistence type="predicted"/>
<evidence type="ECO:0000313" key="1">
    <source>
        <dbReference type="EMBL" id="MEQ2360123.1"/>
    </source>
</evidence>
<protein>
    <submittedName>
        <fullName evidence="1">Uncharacterized protein</fullName>
    </submittedName>
</protein>
<sequence>MEKSAGSRYEGFKSQIDMQMQSAFTSYFSKFMGVSPDAELIRILVSMRLQGYMELIKGDYTVEERIRLAREIGIHADAGTMALIKYLNGQKEVYRK</sequence>
<dbReference type="EMBL" id="JBBMEI010000101">
    <property type="protein sequence ID" value="MEQ2360123.1"/>
    <property type="molecule type" value="Genomic_DNA"/>
</dbReference>
<gene>
    <name evidence="1" type="ORF">WMO75_17695</name>
</gene>
<comment type="caution">
    <text evidence="1">The sequence shown here is derived from an EMBL/GenBank/DDBJ whole genome shotgun (WGS) entry which is preliminary data.</text>
</comment>